<name>A0A9E7KI30_9LILI</name>
<sequence length="467" mass="52238">MARRPSSRHTHHLSNGTSPGRRAGASGISCNMFRGSWVYDESDPLYDSSTCPFLDPEFDCQRYGRPDKSYLKYRWKPDACELPRFNGLDLLRRWKGKKIMFVGDSISVNQWQSLVCMLHAAVPDAKTTYKKNDTLSTITFTVPSSSPLCSFFFFSLGLPSPLFSKFAKCPNIFYFAFSLDLTSPELMQGGLMAEHCDDKPFGSNRSTAHQTRSSVLYPRRMERRNPTEDYGVSVIRYQSTYLVDIVEERIGRVLRLDSIQSGAAWLGVDVLVFNTWHWWTHKGRSQPCETCPAHRSPRALLASPLPSPYMTRSNFVAQMGLCARWRPSSQGHGSVGGLQQGADYVGQMGGCQHQSCRNQSLLQGISPPITSCGAEWGYERKELLRTNATSKRIDLPRWSGSSSGVVTSVLGAMSKPVHLLDITLLSQLRRDAHPSAYSGDHPGMDCSHWCLAGLPDTWNQILYAALL</sequence>
<evidence type="ECO:0000256" key="2">
    <source>
        <dbReference type="ARBA" id="ARBA00007727"/>
    </source>
</evidence>
<dbReference type="PANTHER" id="PTHR32285:SF42">
    <property type="entry name" value="PROTEIN TRICHOME BIREFRINGENCE-LIKE 37"/>
    <property type="match status" value="1"/>
</dbReference>
<evidence type="ECO:0000256" key="5">
    <source>
        <dbReference type="ARBA" id="ARBA00022989"/>
    </source>
</evidence>
<dbReference type="OrthoDB" id="630188at2759"/>
<evidence type="ECO:0008006" key="13">
    <source>
        <dbReference type="Google" id="ProtNLM"/>
    </source>
</evidence>
<dbReference type="Proteomes" id="UP001055439">
    <property type="component" value="Chromosome 7"/>
</dbReference>
<keyword evidence="7" id="KW-0472">Membrane</keyword>
<feature type="domain" description="Trichome birefringence-like C-terminal" evidence="9">
    <location>
        <begin position="355"/>
        <end position="464"/>
    </location>
</feature>
<protein>
    <recommendedName>
        <fullName evidence="13">Trichome birefringence-like N-terminal domain-containing protein</fullName>
    </recommendedName>
</protein>
<evidence type="ECO:0000256" key="8">
    <source>
        <dbReference type="SAM" id="MobiDB-lite"/>
    </source>
</evidence>
<feature type="compositionally biased region" description="Basic residues" evidence="8">
    <location>
        <begin position="1"/>
        <end position="12"/>
    </location>
</feature>
<dbReference type="Pfam" id="PF13839">
    <property type="entry name" value="PC-Esterase"/>
    <property type="match status" value="3"/>
</dbReference>
<evidence type="ECO:0000313" key="11">
    <source>
        <dbReference type="EMBL" id="URE19327.1"/>
    </source>
</evidence>
<reference evidence="11" key="1">
    <citation type="submission" date="2022-05" db="EMBL/GenBank/DDBJ databases">
        <title>The Musa troglodytarum L. genome provides insights into the mechanism of non-climacteric behaviour and enrichment of carotenoids.</title>
        <authorList>
            <person name="Wang J."/>
        </authorList>
    </citation>
    <scope>NUCLEOTIDE SEQUENCE</scope>
    <source>
        <tissue evidence="11">Leaf</tissue>
    </source>
</reference>
<dbReference type="Pfam" id="PF14416">
    <property type="entry name" value="PMR5N"/>
    <property type="match status" value="1"/>
</dbReference>
<evidence type="ECO:0000256" key="1">
    <source>
        <dbReference type="ARBA" id="ARBA00004323"/>
    </source>
</evidence>
<keyword evidence="4" id="KW-0735">Signal-anchor</keyword>
<evidence type="ECO:0000256" key="6">
    <source>
        <dbReference type="ARBA" id="ARBA00023034"/>
    </source>
</evidence>
<evidence type="ECO:0000259" key="10">
    <source>
        <dbReference type="Pfam" id="PF14416"/>
    </source>
</evidence>
<feature type="domain" description="Trichome birefringence-like C-terminal" evidence="9">
    <location>
        <begin position="223"/>
        <end position="284"/>
    </location>
</feature>
<gene>
    <name evidence="11" type="ORF">MUK42_13109</name>
</gene>
<keyword evidence="12" id="KW-1185">Reference proteome</keyword>
<comment type="subcellular location">
    <subcellularLocation>
        <location evidence="1">Golgi apparatus membrane</location>
        <topology evidence="1">Single-pass type II membrane protein</topology>
    </subcellularLocation>
</comment>
<evidence type="ECO:0000259" key="9">
    <source>
        <dbReference type="Pfam" id="PF13839"/>
    </source>
</evidence>
<dbReference type="GO" id="GO:1990538">
    <property type="term" value="F:xylan O-acetyltransferase activity"/>
    <property type="evidence" value="ECO:0007669"/>
    <property type="project" value="UniProtKB-ARBA"/>
</dbReference>
<feature type="domain" description="Trichome birefringence-like C-terminal" evidence="9">
    <location>
        <begin position="82"/>
        <end position="143"/>
    </location>
</feature>
<dbReference type="InterPro" id="IPR026057">
    <property type="entry name" value="TBL_C"/>
</dbReference>
<evidence type="ECO:0000313" key="12">
    <source>
        <dbReference type="Proteomes" id="UP001055439"/>
    </source>
</evidence>
<evidence type="ECO:0000256" key="7">
    <source>
        <dbReference type="ARBA" id="ARBA00023136"/>
    </source>
</evidence>
<organism evidence="11 12">
    <name type="scientific">Musa troglodytarum</name>
    <name type="common">fe'i banana</name>
    <dbReference type="NCBI Taxonomy" id="320322"/>
    <lineage>
        <taxon>Eukaryota</taxon>
        <taxon>Viridiplantae</taxon>
        <taxon>Streptophyta</taxon>
        <taxon>Embryophyta</taxon>
        <taxon>Tracheophyta</taxon>
        <taxon>Spermatophyta</taxon>
        <taxon>Magnoliopsida</taxon>
        <taxon>Liliopsida</taxon>
        <taxon>Zingiberales</taxon>
        <taxon>Musaceae</taxon>
        <taxon>Musa</taxon>
    </lineage>
</organism>
<dbReference type="InterPro" id="IPR025846">
    <property type="entry name" value="TBL_N"/>
</dbReference>
<keyword evidence="3" id="KW-0812">Transmembrane</keyword>
<evidence type="ECO:0000256" key="4">
    <source>
        <dbReference type="ARBA" id="ARBA00022968"/>
    </source>
</evidence>
<evidence type="ECO:0000256" key="3">
    <source>
        <dbReference type="ARBA" id="ARBA00022692"/>
    </source>
</evidence>
<dbReference type="GO" id="GO:0000139">
    <property type="term" value="C:Golgi membrane"/>
    <property type="evidence" value="ECO:0007669"/>
    <property type="project" value="UniProtKB-SubCell"/>
</dbReference>
<dbReference type="EMBL" id="CP097509">
    <property type="protein sequence ID" value="URE19327.1"/>
    <property type="molecule type" value="Genomic_DNA"/>
</dbReference>
<dbReference type="AlphaFoldDB" id="A0A9E7KI30"/>
<dbReference type="PANTHER" id="PTHR32285">
    <property type="entry name" value="PROTEIN TRICHOME BIREFRINGENCE-LIKE 9-RELATED"/>
    <property type="match status" value="1"/>
</dbReference>
<proteinExistence type="inferred from homology"/>
<comment type="similarity">
    <text evidence="2">Belongs to the PC-esterase family. TBL subfamily.</text>
</comment>
<keyword evidence="5" id="KW-1133">Transmembrane helix</keyword>
<keyword evidence="6" id="KW-0333">Golgi apparatus</keyword>
<accession>A0A9E7KI30</accession>
<feature type="region of interest" description="Disordered" evidence="8">
    <location>
        <begin position="1"/>
        <end position="23"/>
    </location>
</feature>
<dbReference type="InterPro" id="IPR029962">
    <property type="entry name" value="TBL"/>
</dbReference>
<feature type="domain" description="Trichome birefringence-like N-terminal" evidence="10">
    <location>
        <begin position="29"/>
        <end position="81"/>
    </location>
</feature>